<dbReference type="InterPro" id="IPR038461">
    <property type="entry name" value="Schlafen_AlbA_2_dom_sf"/>
</dbReference>
<dbReference type="Proteomes" id="UP000069697">
    <property type="component" value="Unassembled WGS sequence"/>
</dbReference>
<dbReference type="Pfam" id="PF04326">
    <property type="entry name" value="SLFN_AlbA_2"/>
    <property type="match status" value="1"/>
</dbReference>
<name>A0A100VJR7_PAEAM</name>
<reference evidence="4" key="2">
    <citation type="submission" date="2016-01" db="EMBL/GenBank/DDBJ databases">
        <title>Draft Genome Sequence of Paenibacillus amylolyticus Heshi-A3 that Was Isolated from Fermented Rice Bran with Aging Salted Mackerel, Which Was Named Heshiko as Traditional Fermented Seafood in Japan.</title>
        <authorList>
            <person name="Akuzawa S."/>
            <person name="Nakagawa J."/>
            <person name="Kanekatsu T."/>
            <person name="Kubota E."/>
            <person name="Ohtake R."/>
            <person name="Suzuki T."/>
            <person name="Kanesaki Y."/>
        </authorList>
    </citation>
    <scope>NUCLEOTIDE SEQUENCE [LARGE SCALE GENOMIC DNA]</scope>
    <source>
        <strain evidence="4">Heshi-A3</strain>
    </source>
</reference>
<dbReference type="AlphaFoldDB" id="A0A100VJR7"/>
<dbReference type="Gene3D" id="3.30.950.30">
    <property type="entry name" value="Schlafen, AAA domain"/>
    <property type="match status" value="1"/>
</dbReference>
<protein>
    <recommendedName>
        <fullName evidence="2">Schlafen AlbA-2 domain-containing protein</fullName>
    </recommendedName>
</protein>
<evidence type="ECO:0000259" key="2">
    <source>
        <dbReference type="Pfam" id="PF04326"/>
    </source>
</evidence>
<sequence>MERTLTVTLLEKFLESTEGWIVDFKKKNYDIGDEKSKASFVKDILSMANTERDKSAFIIIGVSQKDKYKNFENIDTGIDDNPFQTLIRSCVEPIVTQFLYYTFPYKGYTLGVFEIPRTSGGPYYSNKNISTKLKAKEIYYRQGTTNSEANDLKKAEISNWMKGMRSESWRNIMEYANGFDDKTNNYILIIGPDIYFSQEQLRSFSRVSWSGIIDISVASEDQGLYKATQQALKEKRGVHLITKESENIPSFYENNTLFWIMAGGERAIGQGNISRREWNKNYAKMTRNYLGVMRNSMTKPIVIISIVNNEEYIQTLDDMIQPMFDLTTFTHLILSIDADKKTAIEDDDFLKISVSSIDLYQCMNEIEDNSQINYKPSLPAKNNTTKHINETAWLQEELTVVYKNIESSIEREEGYTTNQFYKGHLLRWDEMNPPKDIIRDIYISHLDRIKTSLFNLDFANNMIELDYSAGAGATTFVRRLSWDLHTYYPTVIVDRISVATESRIKFLHDQTELPILIFIDTLQASVSNINELKRSLEVANIKFFMYVTKRHLNHKPKNSLYSLSASLQKSENNAFKVKYLELVEQENVSLQVKMRRKKAVEDVFNKIYMPSAPFFYGLAAYEDEFITLEKYVGNRLELCTEDQRVILLTIAIAYYYGSAEIPSSLFKSYFNMKGMNKLENILNKGQMELIFQKDWQYKPMHYYVAKEIIMNLCLNGSKDRRAWKNRLKESLFTFIDIISSEGNRDNILVGELTKIIFFDRDNNDEYQELFSNAISDLPSNEAKREVFQKLVDSFPNKAHTHGHFSRFYNYVLKDYNSALEQINIAVTISPRDYNLLHIKGTCIRSKIIDEISNKWNEMDITREELITIIERDTEYAEECFIVSRELKPSNMYAYESQIMMLVDCVKRYKEVYYPSGTFEEIIKISYNYWCSNFIDKAREILNEAERVQNDLKTKFRKEECKAKLAETVGDLSLAIQGWSNLLSNKDVFHPPIRRNIVNAYKEFADNKWVNVPIEKKMRALKLLEENIEEESENSRNIIMWIDLVRRIPETQENKLDLIIERLQYWNKDNNLLVNYYSFVFFTLRSILNNSQADVKKVEHYQSISAGLARNLPRRKYARDWYDAAGNGVYSLVDNHDLREKYPSLEFDDRLEKIDSVIGRIQTIDREESGTILLSSGLQVHFNPAHNSDVKFYKGKDSGEKVSFKLAFSYEGLRAYQVKRV</sequence>
<dbReference type="PANTHER" id="PTHR16155">
    <property type="entry name" value="DED DOMAIN-CONTAINING PROTEIN"/>
    <property type="match status" value="1"/>
</dbReference>
<accession>A0A100VJR7</accession>
<gene>
    <name evidence="3" type="ORF">PAHA3_1234</name>
</gene>
<feature type="domain" description="Schlafen AlbA-2" evidence="2">
    <location>
        <begin position="22"/>
        <end position="149"/>
    </location>
</feature>
<reference evidence="3 4" key="1">
    <citation type="journal article" date="2016" name="Genome Announc.">
        <title>Draft Genome Sequence of Paenibacillus amylolyticus Heshi-A3, Isolated from Fermented Rice Bran in a Japanese Fermented Seafood Dish.</title>
        <authorList>
            <person name="Akuzawa S."/>
            <person name="Nagaoka J."/>
            <person name="Kanekatsu M."/>
            <person name="Kubota E."/>
            <person name="Ohtake R."/>
            <person name="Suzuki T."/>
            <person name="Kanesaki Y."/>
        </authorList>
    </citation>
    <scope>NUCLEOTIDE SEQUENCE [LARGE SCALE GENOMIC DNA]</scope>
    <source>
        <strain evidence="3 4">Heshi-A3</strain>
    </source>
</reference>
<evidence type="ECO:0000256" key="1">
    <source>
        <dbReference type="SAM" id="Coils"/>
    </source>
</evidence>
<dbReference type="InterPro" id="IPR007421">
    <property type="entry name" value="Schlafen_AlbA_2_dom"/>
</dbReference>
<comment type="caution">
    <text evidence="3">The sequence shown here is derived from an EMBL/GenBank/DDBJ whole genome shotgun (WGS) entry which is preliminary data.</text>
</comment>
<keyword evidence="1" id="KW-0175">Coiled coil</keyword>
<dbReference type="RefSeq" id="WP_062833901.1">
    <property type="nucleotide sequence ID" value="NZ_BCNV01000001.1"/>
</dbReference>
<feature type="coiled-coil region" evidence="1">
    <location>
        <begin position="934"/>
        <end position="961"/>
    </location>
</feature>
<dbReference type="GO" id="GO:0005737">
    <property type="term" value="C:cytoplasm"/>
    <property type="evidence" value="ECO:0007669"/>
    <property type="project" value="TreeGrafter"/>
</dbReference>
<evidence type="ECO:0000313" key="4">
    <source>
        <dbReference type="Proteomes" id="UP000069697"/>
    </source>
</evidence>
<dbReference type="Gene3D" id="1.25.40.10">
    <property type="entry name" value="Tetratricopeptide repeat domain"/>
    <property type="match status" value="1"/>
</dbReference>
<evidence type="ECO:0000313" key="3">
    <source>
        <dbReference type="EMBL" id="GAS81160.1"/>
    </source>
</evidence>
<dbReference type="EMBL" id="BCNV01000001">
    <property type="protein sequence ID" value="GAS81160.1"/>
    <property type="molecule type" value="Genomic_DNA"/>
</dbReference>
<proteinExistence type="predicted"/>
<dbReference type="PANTHER" id="PTHR16155:SF19">
    <property type="entry name" value="DED DOMAIN-CONTAINING PROTEIN"/>
    <property type="match status" value="1"/>
</dbReference>
<dbReference type="InterPro" id="IPR011990">
    <property type="entry name" value="TPR-like_helical_dom_sf"/>
</dbReference>
<organism evidence="3 4">
    <name type="scientific">Paenibacillus amylolyticus</name>
    <dbReference type="NCBI Taxonomy" id="1451"/>
    <lineage>
        <taxon>Bacteria</taxon>
        <taxon>Bacillati</taxon>
        <taxon>Bacillota</taxon>
        <taxon>Bacilli</taxon>
        <taxon>Bacillales</taxon>
        <taxon>Paenibacillaceae</taxon>
        <taxon>Paenibacillus</taxon>
    </lineage>
</organism>